<dbReference type="EMBL" id="CP025012">
    <property type="protein sequence ID" value="AUW40731.1"/>
    <property type="molecule type" value="Genomic_DNA"/>
</dbReference>
<organism evidence="1 2">
    <name type="scientific">Rhizobium leguminosarum</name>
    <dbReference type="NCBI Taxonomy" id="384"/>
    <lineage>
        <taxon>Bacteria</taxon>
        <taxon>Pseudomonadati</taxon>
        <taxon>Pseudomonadota</taxon>
        <taxon>Alphaproteobacteria</taxon>
        <taxon>Hyphomicrobiales</taxon>
        <taxon>Rhizobiaceae</taxon>
        <taxon>Rhizobium/Agrobacterium group</taxon>
        <taxon>Rhizobium</taxon>
    </lineage>
</organism>
<dbReference type="AlphaFoldDB" id="A0A2K9YY01"/>
<evidence type="ECO:0000313" key="1">
    <source>
        <dbReference type="EMBL" id="AUW40731.1"/>
    </source>
</evidence>
<name>A0A2K9YY01_RHILE</name>
<sequence>MQAPCQIDYAQIAVKYTNYTFIYAINFQNENLRADFLCDRMQKSNAR</sequence>
<protein>
    <submittedName>
        <fullName evidence="1">Uncharacterized protein</fullName>
    </submittedName>
</protein>
<dbReference type="Proteomes" id="UP000238523">
    <property type="component" value="Chromosome"/>
</dbReference>
<proteinExistence type="predicted"/>
<accession>A0A2K9YY01</accession>
<gene>
    <name evidence="1" type="ORF">CUJ84_Chr000315</name>
</gene>
<reference evidence="1 2" key="1">
    <citation type="submission" date="2017-11" db="EMBL/GenBank/DDBJ databases">
        <title>Complete genome of Rhizobium leguminosarum Norway, an ineffective micro-symbiont.</title>
        <authorList>
            <person name="Hoffrichter A."/>
            <person name="Liang J."/>
            <person name="Brachmann A."/>
            <person name="Marin M."/>
        </authorList>
    </citation>
    <scope>NUCLEOTIDE SEQUENCE [LARGE SCALE GENOMIC DNA]</scope>
    <source>
        <strain evidence="1 2">Norway</strain>
    </source>
</reference>
<evidence type="ECO:0000313" key="2">
    <source>
        <dbReference type="Proteomes" id="UP000238523"/>
    </source>
</evidence>